<dbReference type="InterPro" id="IPR036188">
    <property type="entry name" value="FAD/NAD-bd_sf"/>
</dbReference>
<evidence type="ECO:0000256" key="5">
    <source>
        <dbReference type="ARBA" id="ARBA00023002"/>
    </source>
</evidence>
<dbReference type="STRING" id="665912.M2SGV4"/>
<evidence type="ECO:0000256" key="1">
    <source>
        <dbReference type="ARBA" id="ARBA00001974"/>
    </source>
</evidence>
<proteinExistence type="inferred from homology"/>
<comment type="similarity">
    <text evidence="2">Belongs to the GMC oxidoreductase family.</text>
</comment>
<dbReference type="InterPro" id="IPR012132">
    <property type="entry name" value="GMC_OxRdtase"/>
</dbReference>
<reference evidence="12" key="2">
    <citation type="journal article" date="2013" name="PLoS Genet.">
        <title>Comparative genome structure, secondary metabolite, and effector coding capacity across Cochliobolus pathogens.</title>
        <authorList>
            <person name="Condon B.J."/>
            <person name="Leng Y."/>
            <person name="Wu D."/>
            <person name="Bushley K.E."/>
            <person name="Ohm R.A."/>
            <person name="Otillar R."/>
            <person name="Martin J."/>
            <person name="Schackwitz W."/>
            <person name="Grimwood J."/>
            <person name="MohdZainudin N."/>
            <person name="Xue C."/>
            <person name="Wang R."/>
            <person name="Manning V.A."/>
            <person name="Dhillon B."/>
            <person name="Tu Z.J."/>
            <person name="Steffenson B.J."/>
            <person name="Salamov A."/>
            <person name="Sun H."/>
            <person name="Lowry S."/>
            <person name="LaButti K."/>
            <person name="Han J."/>
            <person name="Copeland A."/>
            <person name="Lindquist E."/>
            <person name="Barry K."/>
            <person name="Schmutz J."/>
            <person name="Baker S.E."/>
            <person name="Ciuffetti L.M."/>
            <person name="Grigoriev I.V."/>
            <person name="Zhong S."/>
            <person name="Turgeon B.G."/>
        </authorList>
    </citation>
    <scope>NUCLEOTIDE SEQUENCE [LARGE SCALE GENOMIC DNA]</scope>
    <source>
        <strain evidence="12">ND90Pr / ATCC 201652</strain>
    </source>
</reference>
<gene>
    <name evidence="11" type="ORF">COCSADRAFT_344512</name>
</gene>
<feature type="active site" description="Proton donor" evidence="6">
    <location>
        <position position="415"/>
    </location>
</feature>
<dbReference type="KEGG" id="bsc:COCSADRAFT_344512"/>
<dbReference type="GO" id="GO:0044550">
    <property type="term" value="P:secondary metabolite biosynthetic process"/>
    <property type="evidence" value="ECO:0007669"/>
    <property type="project" value="TreeGrafter"/>
</dbReference>
<dbReference type="OMA" id="DHIANYM"/>
<evidence type="ECO:0000256" key="4">
    <source>
        <dbReference type="ARBA" id="ARBA00022827"/>
    </source>
</evidence>
<dbReference type="Gene3D" id="4.10.450.10">
    <property type="entry name" value="Glucose Oxidase, domain 2"/>
    <property type="match status" value="1"/>
</dbReference>
<dbReference type="Gene3D" id="3.30.560.10">
    <property type="entry name" value="Glucose Oxidase, domain 3"/>
    <property type="match status" value="1"/>
</dbReference>
<reference evidence="11 12" key="1">
    <citation type="journal article" date="2012" name="PLoS Pathog.">
        <title>Diverse lifestyles and strategies of plant pathogenesis encoded in the genomes of eighteen Dothideomycetes fungi.</title>
        <authorList>
            <person name="Ohm R.A."/>
            <person name="Feau N."/>
            <person name="Henrissat B."/>
            <person name="Schoch C.L."/>
            <person name="Horwitz B.A."/>
            <person name="Barry K.W."/>
            <person name="Condon B.J."/>
            <person name="Copeland A.C."/>
            <person name="Dhillon B."/>
            <person name="Glaser F."/>
            <person name="Hesse C.N."/>
            <person name="Kosti I."/>
            <person name="LaButti K."/>
            <person name="Lindquist E.A."/>
            <person name="Lucas S."/>
            <person name="Salamov A.A."/>
            <person name="Bradshaw R.E."/>
            <person name="Ciuffetti L."/>
            <person name="Hamelin R.C."/>
            <person name="Kema G.H.J."/>
            <person name="Lawrence C."/>
            <person name="Scott J.A."/>
            <person name="Spatafora J.W."/>
            <person name="Turgeon B.G."/>
            <person name="de Wit P.J.G.M."/>
            <person name="Zhong S."/>
            <person name="Goodwin S.B."/>
            <person name="Grigoriev I.V."/>
        </authorList>
    </citation>
    <scope>NUCLEOTIDE SEQUENCE [LARGE SCALE GENOMIC DNA]</scope>
    <source>
        <strain evidence="12">ND90Pr / ATCC 201652</strain>
    </source>
</reference>
<evidence type="ECO:0008006" key="13">
    <source>
        <dbReference type="Google" id="ProtNLM"/>
    </source>
</evidence>
<name>M2SGV4_COCSN</name>
<dbReference type="OrthoDB" id="269227at2759"/>
<keyword evidence="8" id="KW-0732">Signal</keyword>
<keyword evidence="3" id="KW-0285">Flavoprotein</keyword>
<feature type="active site" description="Proton acceptor" evidence="6">
    <location>
        <position position="458"/>
    </location>
</feature>
<dbReference type="Proteomes" id="UP000016934">
    <property type="component" value="Unassembled WGS sequence"/>
</dbReference>
<comment type="cofactor">
    <cofactor evidence="1 7">
        <name>FAD</name>
        <dbReference type="ChEBI" id="CHEBI:57692"/>
    </cofactor>
</comment>
<dbReference type="AlphaFoldDB" id="M2SGV4"/>
<dbReference type="SUPFAM" id="SSF51905">
    <property type="entry name" value="FAD/NAD(P)-binding domain"/>
    <property type="match status" value="1"/>
</dbReference>
<accession>M2SGV4</accession>
<sequence>MHSFVILSLFELAVSAVTTSETTYDYVIVGGGTTSLVVVNRLSEDQNILVIENGALSNSTLSRIPGNSGGLNLAAMYDIYSAPDLKSYFMKNNHFDAPSNETTEEFAIEHDAKAYGNGPLKVSIPDYQLPDIKTIHHSWDNVDIPHPQEGFLEPISHYWSPNSIDKATATRSTARTAYYDPIVSRKDFKLMTETHVDEITFSKDRAVFAAKEVILATGGVFTPHLLMYSSIGPKDVLEAAGVAVKNDLPAVSSNFQDHIANYMNFDLQNLNAESMGALNTNTTFNQTTYAEYSKSRTGPYSTGKSNGLIFLALQHFSPSFNATRAILATQFSCTTAAVGEIVIQPGGLSSIANNKPLSRDIMVALARFNRTHWASSPALAPYSPVETSPGPQYQTDEEIIQGSVRLGSLQPSFAHPSGGCSMMPEELGGCVSDELLVYGVQWLSVVNVSIVSMILAAHLQATMCAVAEKAADLIKGRG</sequence>
<feature type="binding site" evidence="7">
    <location>
        <position position="196"/>
    </location>
    <ligand>
        <name>FAD</name>
        <dbReference type="ChEBI" id="CHEBI:57692"/>
    </ligand>
</feature>
<feature type="domain" description="Glucose-methanol-choline oxidoreductase C-terminal" evidence="10">
    <location>
        <begin position="356"/>
        <end position="467"/>
    </location>
</feature>
<dbReference type="Pfam" id="PF00732">
    <property type="entry name" value="GMC_oxred_N"/>
    <property type="match status" value="1"/>
</dbReference>
<dbReference type="eggNOG" id="KOG1238">
    <property type="taxonomic scope" value="Eukaryota"/>
</dbReference>
<protein>
    <recommendedName>
        <fullName evidence="13">Glucose-methanol-choline oxidoreductase N-terminal domain-containing protein</fullName>
    </recommendedName>
</protein>
<evidence type="ECO:0000256" key="8">
    <source>
        <dbReference type="SAM" id="SignalP"/>
    </source>
</evidence>
<evidence type="ECO:0000259" key="10">
    <source>
        <dbReference type="Pfam" id="PF05199"/>
    </source>
</evidence>
<evidence type="ECO:0000313" key="12">
    <source>
        <dbReference type="Proteomes" id="UP000016934"/>
    </source>
</evidence>
<dbReference type="GO" id="GO:0016614">
    <property type="term" value="F:oxidoreductase activity, acting on CH-OH group of donors"/>
    <property type="evidence" value="ECO:0007669"/>
    <property type="project" value="InterPro"/>
</dbReference>
<feature type="domain" description="Glucose-methanol-choline oxidoreductase N-terminal" evidence="9">
    <location>
        <begin position="204"/>
        <end position="259"/>
    </location>
</feature>
<evidence type="ECO:0000256" key="3">
    <source>
        <dbReference type="ARBA" id="ARBA00022630"/>
    </source>
</evidence>
<dbReference type="GO" id="GO:0050660">
    <property type="term" value="F:flavin adenine dinucleotide binding"/>
    <property type="evidence" value="ECO:0007669"/>
    <property type="project" value="InterPro"/>
</dbReference>
<organism evidence="11 12">
    <name type="scientific">Cochliobolus sativus (strain ND90Pr / ATCC 201652)</name>
    <name type="common">Common root rot and spot blotch fungus</name>
    <name type="synonym">Bipolaris sorokiniana</name>
    <dbReference type="NCBI Taxonomy" id="665912"/>
    <lineage>
        <taxon>Eukaryota</taxon>
        <taxon>Fungi</taxon>
        <taxon>Dikarya</taxon>
        <taxon>Ascomycota</taxon>
        <taxon>Pezizomycotina</taxon>
        <taxon>Dothideomycetes</taxon>
        <taxon>Pleosporomycetidae</taxon>
        <taxon>Pleosporales</taxon>
        <taxon>Pleosporineae</taxon>
        <taxon>Pleosporaceae</taxon>
        <taxon>Bipolaris</taxon>
    </lineage>
</organism>
<dbReference type="GeneID" id="19137662"/>
<evidence type="ECO:0000256" key="6">
    <source>
        <dbReference type="PIRSR" id="PIRSR000137-1"/>
    </source>
</evidence>
<evidence type="ECO:0000313" key="11">
    <source>
        <dbReference type="EMBL" id="EMD61625.1"/>
    </source>
</evidence>
<dbReference type="InterPro" id="IPR027424">
    <property type="entry name" value="Glucose_Oxidase_domain_2"/>
</dbReference>
<dbReference type="SUPFAM" id="SSF54373">
    <property type="entry name" value="FAD-linked reductases, C-terminal domain"/>
    <property type="match status" value="1"/>
</dbReference>
<keyword evidence="4 7" id="KW-0274">FAD</keyword>
<keyword evidence="12" id="KW-1185">Reference proteome</keyword>
<evidence type="ECO:0000256" key="7">
    <source>
        <dbReference type="PIRSR" id="PIRSR000137-2"/>
    </source>
</evidence>
<dbReference type="HOGENOM" id="CLU_002865_6_1_1"/>
<dbReference type="Gene3D" id="3.50.50.60">
    <property type="entry name" value="FAD/NAD(P)-binding domain"/>
    <property type="match status" value="2"/>
</dbReference>
<dbReference type="PIRSF" id="PIRSF000137">
    <property type="entry name" value="Alcohol_oxidase"/>
    <property type="match status" value="1"/>
</dbReference>
<dbReference type="PANTHER" id="PTHR11552:SF115">
    <property type="entry name" value="DEHYDROGENASE XPTC-RELATED"/>
    <property type="match status" value="1"/>
</dbReference>
<keyword evidence="5" id="KW-0560">Oxidoreductase</keyword>
<evidence type="ECO:0000256" key="2">
    <source>
        <dbReference type="ARBA" id="ARBA00010790"/>
    </source>
</evidence>
<feature type="signal peptide" evidence="8">
    <location>
        <begin position="1"/>
        <end position="16"/>
    </location>
</feature>
<dbReference type="InterPro" id="IPR007867">
    <property type="entry name" value="GMC_OxRtase_C"/>
</dbReference>
<dbReference type="RefSeq" id="XP_007702921.1">
    <property type="nucleotide sequence ID" value="XM_007704731.1"/>
</dbReference>
<feature type="chain" id="PRO_5004025410" description="Glucose-methanol-choline oxidoreductase N-terminal domain-containing protein" evidence="8">
    <location>
        <begin position="17"/>
        <end position="478"/>
    </location>
</feature>
<evidence type="ECO:0000259" key="9">
    <source>
        <dbReference type="Pfam" id="PF00732"/>
    </source>
</evidence>
<dbReference type="InterPro" id="IPR000172">
    <property type="entry name" value="GMC_OxRdtase_N"/>
</dbReference>
<dbReference type="PANTHER" id="PTHR11552">
    <property type="entry name" value="GLUCOSE-METHANOL-CHOLINE GMC OXIDOREDUCTASE"/>
    <property type="match status" value="1"/>
</dbReference>
<dbReference type="Pfam" id="PF05199">
    <property type="entry name" value="GMC_oxred_C"/>
    <property type="match status" value="1"/>
</dbReference>
<dbReference type="EMBL" id="KB445648">
    <property type="protein sequence ID" value="EMD61625.1"/>
    <property type="molecule type" value="Genomic_DNA"/>
</dbReference>